<evidence type="ECO:0000313" key="2">
    <source>
        <dbReference type="EMBL" id="TFJ92408.1"/>
    </source>
</evidence>
<reference evidence="2 3" key="1">
    <citation type="submission" date="2019-03" db="EMBL/GenBank/DDBJ databases">
        <title>Genome sequence of Lentibacillus salicampi ATCC BAA-719.</title>
        <authorList>
            <person name="Maclea K.S."/>
            <person name="Simoes Junior M."/>
        </authorList>
    </citation>
    <scope>NUCLEOTIDE SEQUENCE [LARGE SCALE GENOMIC DNA]</scope>
    <source>
        <strain evidence="2 3">ATCC BAA-719</strain>
    </source>
</reference>
<dbReference type="OrthoDB" id="9795206at2"/>
<protein>
    <submittedName>
        <fullName evidence="2">N-acetyltransferase</fullName>
    </submittedName>
</protein>
<dbReference type="PANTHER" id="PTHR43415">
    <property type="entry name" value="SPERMIDINE N(1)-ACETYLTRANSFERASE"/>
    <property type="match status" value="1"/>
</dbReference>
<keyword evidence="2" id="KW-0808">Transferase</keyword>
<dbReference type="AlphaFoldDB" id="A0A4Y9A960"/>
<dbReference type="SUPFAM" id="SSF55729">
    <property type="entry name" value="Acyl-CoA N-acyltransferases (Nat)"/>
    <property type="match status" value="1"/>
</dbReference>
<dbReference type="Pfam" id="PF00583">
    <property type="entry name" value="Acetyltransf_1"/>
    <property type="match status" value="1"/>
</dbReference>
<dbReference type="InterPro" id="IPR000182">
    <property type="entry name" value="GNAT_dom"/>
</dbReference>
<comment type="caution">
    <text evidence="2">The sequence shown here is derived from an EMBL/GenBank/DDBJ whole genome shotgun (WGS) entry which is preliminary data.</text>
</comment>
<dbReference type="PANTHER" id="PTHR43415:SF3">
    <property type="entry name" value="GNAT-FAMILY ACETYLTRANSFERASE"/>
    <property type="match status" value="1"/>
</dbReference>
<evidence type="ECO:0000313" key="3">
    <source>
        <dbReference type="Proteomes" id="UP000298484"/>
    </source>
</evidence>
<proteinExistence type="predicted"/>
<evidence type="ECO:0000259" key="1">
    <source>
        <dbReference type="PROSITE" id="PS51186"/>
    </source>
</evidence>
<organism evidence="2 3">
    <name type="scientific">Lentibacillus salicampi</name>
    <dbReference type="NCBI Taxonomy" id="175306"/>
    <lineage>
        <taxon>Bacteria</taxon>
        <taxon>Bacillati</taxon>
        <taxon>Bacillota</taxon>
        <taxon>Bacilli</taxon>
        <taxon>Bacillales</taxon>
        <taxon>Bacillaceae</taxon>
        <taxon>Lentibacillus</taxon>
    </lineage>
</organism>
<dbReference type="GO" id="GO:0016747">
    <property type="term" value="F:acyltransferase activity, transferring groups other than amino-acyl groups"/>
    <property type="evidence" value="ECO:0007669"/>
    <property type="project" value="InterPro"/>
</dbReference>
<gene>
    <name evidence="2" type="ORF">E4U82_12215</name>
</gene>
<dbReference type="PROSITE" id="PS51186">
    <property type="entry name" value="GNAT"/>
    <property type="match status" value="1"/>
</dbReference>
<sequence>MIQFAALSEPTPGILKTLNRWENDTALQALTRPVQSEVELTEPRQLTMNDLTDRLKHENIYLIYMDDQLIGEMSYMIDPGHLYKKEPGTAWIGIVIGETKGRGNGIGYDAMKYLEEQIKKNGIKRIELGVFAFNRRAHRIYQKLGYQEIGRIEDFTSWQGEMWPDIRMEKYLGTQQRIYLHSTK</sequence>
<dbReference type="InterPro" id="IPR016181">
    <property type="entry name" value="Acyl_CoA_acyltransferase"/>
</dbReference>
<feature type="domain" description="N-acetyltransferase" evidence="1">
    <location>
        <begin position="5"/>
        <end position="173"/>
    </location>
</feature>
<dbReference type="Gene3D" id="3.40.630.30">
    <property type="match status" value="1"/>
</dbReference>
<dbReference type="Proteomes" id="UP000298484">
    <property type="component" value="Unassembled WGS sequence"/>
</dbReference>
<name>A0A4Y9A960_9BACI</name>
<dbReference type="RefSeq" id="WP_135110468.1">
    <property type="nucleotide sequence ID" value="NZ_SRHY01000022.1"/>
</dbReference>
<keyword evidence="3" id="KW-1185">Reference proteome</keyword>
<dbReference type="EMBL" id="SRHY01000022">
    <property type="protein sequence ID" value="TFJ92408.1"/>
    <property type="molecule type" value="Genomic_DNA"/>
</dbReference>
<accession>A0A4Y9A960</accession>